<evidence type="ECO:0000256" key="3">
    <source>
        <dbReference type="ARBA" id="ARBA00022679"/>
    </source>
</evidence>
<dbReference type="EC" id="2.7.7.108" evidence="9"/>
<keyword evidence="8" id="KW-0460">Magnesium</keyword>
<evidence type="ECO:0000256" key="1">
    <source>
        <dbReference type="ARBA" id="ARBA00001946"/>
    </source>
</evidence>
<comment type="caution">
    <text evidence="14">The sequence shown here is derived from an EMBL/GenBank/DDBJ whole genome shotgun (WGS) entry which is preliminary data.</text>
</comment>
<comment type="similarity">
    <text evidence="10">Belongs to the MntA antitoxin family.</text>
</comment>
<keyword evidence="2" id="KW-1277">Toxin-antitoxin system</keyword>
<reference evidence="14" key="1">
    <citation type="submission" date="2022-12" db="EMBL/GenBank/DDBJ databases">
        <title>Isolation and characterisation of novel Methanocorpusculum spp. from native Australian herbivores indicates the genus is ancestrally host-associated.</title>
        <authorList>
            <person name="Volmer J.G."/>
            <person name="Soo R.M."/>
            <person name="Evans P.N."/>
            <person name="Hoedt E.C."/>
            <person name="Astorga Alsina A.L."/>
            <person name="Woodcroft B.J."/>
            <person name="Tyson G.W."/>
            <person name="Hugenholtz P."/>
            <person name="Morrison M."/>
        </authorList>
    </citation>
    <scope>NUCLEOTIDE SEQUENCE</scope>
    <source>
        <strain evidence="14">CW153</strain>
    </source>
</reference>
<evidence type="ECO:0000256" key="5">
    <source>
        <dbReference type="ARBA" id="ARBA00022723"/>
    </source>
</evidence>
<dbReference type="PANTHER" id="PTHR33571:SF14">
    <property type="entry name" value="PROTEIN ADENYLYLTRANSFERASE MJ0435-RELATED"/>
    <property type="match status" value="1"/>
</dbReference>
<evidence type="ECO:0000256" key="7">
    <source>
        <dbReference type="ARBA" id="ARBA00022840"/>
    </source>
</evidence>
<keyword evidence="7" id="KW-0067">ATP-binding</keyword>
<dbReference type="Gene3D" id="3.30.460.10">
    <property type="entry name" value="Beta Polymerase, domain 2"/>
    <property type="match status" value="1"/>
</dbReference>
<dbReference type="Pfam" id="PF01909">
    <property type="entry name" value="NTP_transf_2"/>
    <property type="match status" value="1"/>
</dbReference>
<dbReference type="EMBL" id="JAPTGC010000007">
    <property type="protein sequence ID" value="MCZ0862850.1"/>
    <property type="molecule type" value="Genomic_DNA"/>
</dbReference>
<evidence type="ECO:0000256" key="9">
    <source>
        <dbReference type="ARBA" id="ARBA00034531"/>
    </source>
</evidence>
<dbReference type="RefSeq" id="WP_268923108.1">
    <property type="nucleotide sequence ID" value="NZ_JAPTGC010000007.1"/>
</dbReference>
<organism evidence="14 15">
    <name type="scientific">Methanocorpusculum vombati</name>
    <dbReference type="NCBI Taxonomy" id="3002864"/>
    <lineage>
        <taxon>Archaea</taxon>
        <taxon>Methanobacteriati</taxon>
        <taxon>Methanobacteriota</taxon>
        <taxon>Stenosarchaea group</taxon>
        <taxon>Methanomicrobia</taxon>
        <taxon>Methanomicrobiales</taxon>
        <taxon>Methanocorpusculaceae</taxon>
        <taxon>Methanocorpusculum</taxon>
    </lineage>
</organism>
<keyword evidence="5" id="KW-0479">Metal-binding</keyword>
<evidence type="ECO:0000256" key="4">
    <source>
        <dbReference type="ARBA" id="ARBA00022695"/>
    </source>
</evidence>
<comment type="catalytic activity">
    <reaction evidence="12">
        <text>L-tyrosyl-[protein] + ATP = O-(5'-adenylyl)-L-tyrosyl-[protein] + diphosphate</text>
        <dbReference type="Rhea" id="RHEA:54288"/>
        <dbReference type="Rhea" id="RHEA-COMP:10136"/>
        <dbReference type="Rhea" id="RHEA-COMP:13846"/>
        <dbReference type="ChEBI" id="CHEBI:30616"/>
        <dbReference type="ChEBI" id="CHEBI:33019"/>
        <dbReference type="ChEBI" id="CHEBI:46858"/>
        <dbReference type="ChEBI" id="CHEBI:83624"/>
        <dbReference type="EC" id="2.7.7.108"/>
    </reaction>
</comment>
<dbReference type="Proteomes" id="UP001141336">
    <property type="component" value="Unassembled WGS sequence"/>
</dbReference>
<feature type="domain" description="Polymerase nucleotidyl transferase" evidence="13">
    <location>
        <begin position="37"/>
        <end position="118"/>
    </location>
</feature>
<dbReference type="CDD" id="cd05403">
    <property type="entry name" value="NT_KNTase_like"/>
    <property type="match status" value="1"/>
</dbReference>
<keyword evidence="3" id="KW-0808">Transferase</keyword>
<keyword evidence="15" id="KW-1185">Reference proteome</keyword>
<comment type="catalytic activity">
    <reaction evidence="11">
        <text>O-(5'-adenylyl)-L-tyrosyl-[protein] + ATP = O-[5'-(adenylyl-(5'-&gt;3')-adenylyl)]-L-tyrosyl-[protein] + diphosphate</text>
        <dbReference type="Rhea" id="RHEA:66528"/>
        <dbReference type="Rhea" id="RHEA-COMP:13846"/>
        <dbReference type="Rhea" id="RHEA-COMP:17046"/>
        <dbReference type="ChEBI" id="CHEBI:30616"/>
        <dbReference type="ChEBI" id="CHEBI:33019"/>
        <dbReference type="ChEBI" id="CHEBI:83624"/>
        <dbReference type="ChEBI" id="CHEBI:167160"/>
    </reaction>
</comment>
<dbReference type="InterPro" id="IPR002934">
    <property type="entry name" value="Polymerase_NTP_transf_dom"/>
</dbReference>
<dbReference type="SUPFAM" id="SSF81301">
    <property type="entry name" value="Nucleotidyltransferase"/>
    <property type="match status" value="1"/>
</dbReference>
<evidence type="ECO:0000259" key="13">
    <source>
        <dbReference type="Pfam" id="PF01909"/>
    </source>
</evidence>
<proteinExistence type="inferred from homology"/>
<evidence type="ECO:0000256" key="8">
    <source>
        <dbReference type="ARBA" id="ARBA00022842"/>
    </source>
</evidence>
<evidence type="ECO:0000256" key="12">
    <source>
        <dbReference type="ARBA" id="ARBA00048696"/>
    </source>
</evidence>
<dbReference type="InterPro" id="IPR043519">
    <property type="entry name" value="NT_sf"/>
</dbReference>
<comment type="cofactor">
    <cofactor evidence="1">
        <name>Mg(2+)</name>
        <dbReference type="ChEBI" id="CHEBI:18420"/>
    </cofactor>
</comment>
<accession>A0ABT4IM69</accession>
<dbReference type="PANTHER" id="PTHR33571">
    <property type="entry name" value="SSL8005 PROTEIN"/>
    <property type="match status" value="1"/>
</dbReference>
<evidence type="ECO:0000313" key="14">
    <source>
        <dbReference type="EMBL" id="MCZ0862850.1"/>
    </source>
</evidence>
<protein>
    <recommendedName>
        <fullName evidence="9">protein adenylyltransferase</fullName>
        <ecNumber evidence="9">2.7.7.108</ecNumber>
    </recommendedName>
</protein>
<gene>
    <name evidence="14" type="ORF">O0S09_06235</name>
</gene>
<keyword evidence="6" id="KW-0547">Nucleotide-binding</keyword>
<evidence type="ECO:0000256" key="2">
    <source>
        <dbReference type="ARBA" id="ARBA00022649"/>
    </source>
</evidence>
<keyword evidence="4" id="KW-0548">Nucleotidyltransferase</keyword>
<evidence type="ECO:0000313" key="15">
    <source>
        <dbReference type="Proteomes" id="UP001141336"/>
    </source>
</evidence>
<evidence type="ECO:0000256" key="6">
    <source>
        <dbReference type="ARBA" id="ARBA00022741"/>
    </source>
</evidence>
<name>A0ABT4IM69_9EURY</name>
<evidence type="ECO:0000256" key="11">
    <source>
        <dbReference type="ARBA" id="ARBA00047518"/>
    </source>
</evidence>
<dbReference type="InterPro" id="IPR052038">
    <property type="entry name" value="Type-VII_TA_antitoxin"/>
</dbReference>
<evidence type="ECO:0000256" key="10">
    <source>
        <dbReference type="ARBA" id="ARBA00038276"/>
    </source>
</evidence>
<sequence length="127" mass="14534">MLKLPYYSIEQQRREKTTTAYVSIRDRVLRTLEQELPRLRETYGIADIGIFGSVSRGEDTPDSDIDILYTFQPGKSTLANLSGLHDDLEHLFGRRVDLVSKKWMSPILRPYIERDVIFCGGPQADTA</sequence>